<dbReference type="EMBL" id="CP044232">
    <property type="protein sequence ID" value="QEW04319.1"/>
    <property type="molecule type" value="Genomic_DNA"/>
</dbReference>
<dbReference type="AlphaFoldDB" id="A0A5J6L6L7"/>
<dbReference type="Proteomes" id="UP000325516">
    <property type="component" value="Chromosome"/>
</dbReference>
<dbReference type="PANTHER" id="PTHR18964:SF173">
    <property type="entry name" value="GLUCOKINASE"/>
    <property type="match status" value="1"/>
</dbReference>
<comment type="similarity">
    <text evidence="1">Belongs to the ROK (NagC/XylR) family.</text>
</comment>
<sequence>MTRAGAVVDVGGTKVVSASSASPENSRRWATDVEHGADALADQISDALRFWEIRAGERAVVASAGYLDVGLGRVRRASNLPFIDYPLRDRLRELLGCRVELVGDATAATVAELTHRSRRAHENGLYVTISTGIGMGVVRERRLDWLAGNGDRELGHVRVDQAPDAEICGCGRRGCLEAYGSGSSIVRRYAELSRIDAVPLTSPDELTVSDVVRACDAGDVRARTVIGDALGYLTTAIANASRESEASVLVLGGGVMVHAGLFEPLRQRLLVETGSRISIERSLFGEHSVLHGAAAICERDSEVVRALGEDWVGDR</sequence>
<accession>A0A5J6L6L7</accession>
<evidence type="ECO:0000256" key="1">
    <source>
        <dbReference type="ARBA" id="ARBA00006479"/>
    </source>
</evidence>
<gene>
    <name evidence="2" type="ORF">F6J85_15290</name>
</gene>
<dbReference type="InterPro" id="IPR000600">
    <property type="entry name" value="ROK"/>
</dbReference>
<reference evidence="3" key="1">
    <citation type="submission" date="2019-09" db="EMBL/GenBank/DDBJ databases">
        <title>Mumia zhuanghuii sp. nov. isolated from the intestinal contents of plateau pika (Ochotona curzoniae) in the Qinghai-Tibet plateau of China.</title>
        <authorList>
            <person name="Tian Z."/>
        </authorList>
    </citation>
    <scope>NUCLEOTIDE SEQUENCE [LARGE SCALE GENOMIC DNA]</scope>
    <source>
        <strain evidence="3">L-031</strain>
    </source>
</reference>
<proteinExistence type="inferred from homology"/>
<organism evidence="2 3">
    <name type="scientific">Microbacterium lushaniae</name>
    <dbReference type="NCBI Taxonomy" id="2614639"/>
    <lineage>
        <taxon>Bacteria</taxon>
        <taxon>Bacillati</taxon>
        <taxon>Actinomycetota</taxon>
        <taxon>Actinomycetes</taxon>
        <taxon>Micrococcales</taxon>
        <taxon>Microbacteriaceae</taxon>
        <taxon>Microbacterium</taxon>
    </lineage>
</organism>
<dbReference type="PANTHER" id="PTHR18964">
    <property type="entry name" value="ROK (REPRESSOR, ORF, KINASE) FAMILY"/>
    <property type="match status" value="1"/>
</dbReference>
<keyword evidence="3" id="KW-1185">Reference proteome</keyword>
<name>A0A5J6L6L7_9MICO</name>
<evidence type="ECO:0000313" key="2">
    <source>
        <dbReference type="EMBL" id="QEW04319.1"/>
    </source>
</evidence>
<dbReference type="SUPFAM" id="SSF53067">
    <property type="entry name" value="Actin-like ATPase domain"/>
    <property type="match status" value="1"/>
</dbReference>
<protein>
    <submittedName>
        <fullName evidence="2">ROK family protein</fullName>
    </submittedName>
</protein>
<dbReference type="Gene3D" id="3.30.420.40">
    <property type="match status" value="2"/>
</dbReference>
<dbReference type="KEGG" id="mlz:F6J85_15290"/>
<dbReference type="InterPro" id="IPR043129">
    <property type="entry name" value="ATPase_NBD"/>
</dbReference>
<dbReference type="Pfam" id="PF00480">
    <property type="entry name" value="ROK"/>
    <property type="match status" value="1"/>
</dbReference>
<dbReference type="RefSeq" id="WP_150926345.1">
    <property type="nucleotide sequence ID" value="NZ_CP044232.1"/>
</dbReference>
<evidence type="ECO:0000313" key="3">
    <source>
        <dbReference type="Proteomes" id="UP000325516"/>
    </source>
</evidence>